<keyword evidence="2" id="KW-0472">Membrane</keyword>
<sequence length="189" mass="22025">METATSSNNKNDFTSSSLCPMLLTTSRSISSHTPTPPLANSLEGFSNDFGSKKRRRKPEAKDIIRLTTETNNSPKDNKNIITEETTKEETTEKIENEEENGTTFTISEHLLEEERTSPINHSFVEQEKEQNEVNFKEKRCFGARVTRARRFIKLLNKKLEARKFFQILFFMFFSFSKDFRIFGFIFLKL</sequence>
<reference evidence="4" key="1">
    <citation type="submission" date="2016-11" db="UniProtKB">
        <authorList>
            <consortium name="WormBaseParasite"/>
        </authorList>
    </citation>
    <scope>IDENTIFICATION</scope>
</reference>
<accession>A0A1I8BWP4</accession>
<feature type="transmembrane region" description="Helical" evidence="2">
    <location>
        <begin position="164"/>
        <end position="187"/>
    </location>
</feature>
<evidence type="ECO:0000313" key="3">
    <source>
        <dbReference type="Proteomes" id="UP000095281"/>
    </source>
</evidence>
<protein>
    <submittedName>
        <fullName evidence="4">Uncharacterized protein</fullName>
    </submittedName>
</protein>
<name>A0A1I8BWP4_MELHA</name>
<dbReference type="WBParaSite" id="MhA1_Contig655.frz3.gene1">
    <property type="protein sequence ID" value="MhA1_Contig655.frz3.gene1"/>
    <property type="gene ID" value="MhA1_Contig655.frz3.gene1"/>
</dbReference>
<keyword evidence="2" id="KW-1133">Transmembrane helix</keyword>
<organism evidence="3 4">
    <name type="scientific">Meloidogyne hapla</name>
    <name type="common">Root-knot nematode worm</name>
    <dbReference type="NCBI Taxonomy" id="6305"/>
    <lineage>
        <taxon>Eukaryota</taxon>
        <taxon>Metazoa</taxon>
        <taxon>Ecdysozoa</taxon>
        <taxon>Nematoda</taxon>
        <taxon>Chromadorea</taxon>
        <taxon>Rhabditida</taxon>
        <taxon>Tylenchina</taxon>
        <taxon>Tylenchomorpha</taxon>
        <taxon>Tylenchoidea</taxon>
        <taxon>Meloidogynidae</taxon>
        <taxon>Meloidogyninae</taxon>
        <taxon>Meloidogyne</taxon>
    </lineage>
</organism>
<dbReference type="Proteomes" id="UP000095281">
    <property type="component" value="Unplaced"/>
</dbReference>
<keyword evidence="3" id="KW-1185">Reference proteome</keyword>
<dbReference type="AlphaFoldDB" id="A0A1I8BWP4"/>
<evidence type="ECO:0000313" key="4">
    <source>
        <dbReference type="WBParaSite" id="MhA1_Contig655.frz3.gene1"/>
    </source>
</evidence>
<evidence type="ECO:0000256" key="1">
    <source>
        <dbReference type="SAM" id="MobiDB-lite"/>
    </source>
</evidence>
<keyword evidence="2" id="KW-0812">Transmembrane</keyword>
<feature type="region of interest" description="Disordered" evidence="1">
    <location>
        <begin position="27"/>
        <end position="63"/>
    </location>
</feature>
<evidence type="ECO:0000256" key="2">
    <source>
        <dbReference type="SAM" id="Phobius"/>
    </source>
</evidence>
<proteinExistence type="predicted"/>